<evidence type="ECO:0000313" key="2">
    <source>
        <dbReference type="Proteomes" id="UP001500167"/>
    </source>
</evidence>
<comment type="caution">
    <text evidence="1">The sequence shown here is derived from an EMBL/GenBank/DDBJ whole genome shotgun (WGS) entry which is preliminary data.</text>
</comment>
<evidence type="ECO:0000313" key="1">
    <source>
        <dbReference type="EMBL" id="GAA4168452.1"/>
    </source>
</evidence>
<dbReference type="Proteomes" id="UP001500167">
    <property type="component" value="Unassembled WGS sequence"/>
</dbReference>
<protein>
    <recommendedName>
        <fullName evidence="3">IPT/TIG domain-containing protein</fullName>
    </recommendedName>
</protein>
<evidence type="ECO:0008006" key="3">
    <source>
        <dbReference type="Google" id="ProtNLM"/>
    </source>
</evidence>
<dbReference type="EMBL" id="BAAAZK010000002">
    <property type="protein sequence ID" value="GAA4168452.1"/>
    <property type="molecule type" value="Genomic_DNA"/>
</dbReference>
<proteinExistence type="predicted"/>
<keyword evidence="2" id="KW-1185">Reference proteome</keyword>
<sequence length="570" mass="63326">MKSTPPSKVNKSQGKTLGLYFLILMICFSCKKSEQPTPVENQPLKLETIGVDAANRKSIVFAGRVLYLNGEKIKDHGFVLKSGFGTSNAEKKYSLGTTIQIGKVLKKIEPPAEVLETGRGEYRFYIETDKSTYYGETVRFQLSNVFIDYQTGLLATAGETITVSGDFKDVKKENYKLRCDYNSPIEIDYNIDATKKKITFAVPGGYRHGVNLSFYLSPIQGVTNLNSDIGLASVSILGTLTPPTQYNYNYNDYLRLSGVGLPPDRASSFYVIIGDKLFPYYQELLLSDMIYDQPKMAYRIGYYNGRDTVIFDKKITLNTPKATDLAIRRSFVHPGRSIPVTGIIPYNYSFMPTMSVGGKSASYYATWNGDDKITISDLPDGNYPFIMEGPFARFESKEKIVVKSLKITGASSSKGYYGAQIKIPGNFIAGDHYYARLGDQGDESLQVSNGSATLDIPNIKPGKVKITVMYNDDHGKQHVFPTEHQVEVLAPIFDDLYPKSGKPGDVITLKGKGLAYCAIFMGGVRLISVGGTIDEPQVFIPRDAIFKGKVRISAQYKTDWIECKEAFELL</sequence>
<reference evidence="2" key="1">
    <citation type="journal article" date="2019" name="Int. J. Syst. Evol. Microbiol.">
        <title>The Global Catalogue of Microorganisms (GCM) 10K type strain sequencing project: providing services to taxonomists for standard genome sequencing and annotation.</title>
        <authorList>
            <consortium name="The Broad Institute Genomics Platform"/>
            <consortium name="The Broad Institute Genome Sequencing Center for Infectious Disease"/>
            <person name="Wu L."/>
            <person name="Ma J."/>
        </authorList>
    </citation>
    <scope>NUCLEOTIDE SEQUENCE [LARGE SCALE GENOMIC DNA]</scope>
    <source>
        <strain evidence="2">JCM 16722</strain>
    </source>
</reference>
<dbReference type="RefSeq" id="WP_346083900.1">
    <property type="nucleotide sequence ID" value="NZ_BAAAZK010000002.1"/>
</dbReference>
<name>A0ABP7ZR78_9SPHI</name>
<gene>
    <name evidence="1" type="ORF">GCM10022218_03370</name>
</gene>
<accession>A0ABP7ZR78</accession>
<organism evidence="1 2">
    <name type="scientific">Sphingobacterium ginsenosidimutans</name>
    <dbReference type="NCBI Taxonomy" id="687845"/>
    <lineage>
        <taxon>Bacteria</taxon>
        <taxon>Pseudomonadati</taxon>
        <taxon>Bacteroidota</taxon>
        <taxon>Sphingobacteriia</taxon>
        <taxon>Sphingobacteriales</taxon>
        <taxon>Sphingobacteriaceae</taxon>
        <taxon>Sphingobacterium</taxon>
    </lineage>
</organism>